<dbReference type="Proteomes" id="UP000277294">
    <property type="component" value="Unassembled WGS sequence"/>
</dbReference>
<dbReference type="EMBL" id="UWPJ01000009">
    <property type="protein sequence ID" value="VCU69039.1"/>
    <property type="molecule type" value="Genomic_DNA"/>
</dbReference>
<feature type="domain" description="Amidohydrolase-related" evidence="2">
    <location>
        <begin position="19"/>
        <end position="259"/>
    </location>
</feature>
<evidence type="ECO:0000313" key="4">
    <source>
        <dbReference type="Proteomes" id="UP000277294"/>
    </source>
</evidence>
<organism evidence="3 4">
    <name type="scientific">Pigmentiphaga humi</name>
    <dbReference type="NCBI Taxonomy" id="2478468"/>
    <lineage>
        <taxon>Bacteria</taxon>
        <taxon>Pseudomonadati</taxon>
        <taxon>Pseudomonadota</taxon>
        <taxon>Betaproteobacteria</taxon>
        <taxon>Burkholderiales</taxon>
        <taxon>Alcaligenaceae</taxon>
        <taxon>Pigmentiphaga</taxon>
    </lineage>
</organism>
<reference evidence="3 4" key="1">
    <citation type="submission" date="2018-10" db="EMBL/GenBank/DDBJ databases">
        <authorList>
            <person name="Criscuolo A."/>
        </authorList>
    </citation>
    <scope>NUCLEOTIDE SEQUENCE [LARGE SCALE GENOMIC DNA]</scope>
    <source>
        <strain evidence="3">DnA1</strain>
    </source>
</reference>
<dbReference type="InterPro" id="IPR032465">
    <property type="entry name" value="ACMSD"/>
</dbReference>
<dbReference type="GO" id="GO:0016787">
    <property type="term" value="F:hydrolase activity"/>
    <property type="evidence" value="ECO:0007669"/>
    <property type="project" value="UniProtKB-KW"/>
</dbReference>
<dbReference type="PANTHER" id="PTHR21240">
    <property type="entry name" value="2-AMINO-3-CARBOXYLMUCONATE-6-SEMIALDEHYDE DECARBOXYLASE"/>
    <property type="match status" value="1"/>
</dbReference>
<evidence type="ECO:0000256" key="1">
    <source>
        <dbReference type="ARBA" id="ARBA00023239"/>
    </source>
</evidence>
<accession>A0A3P4AY91</accession>
<proteinExistence type="predicted"/>
<dbReference type="OrthoDB" id="8628355at2"/>
<keyword evidence="1" id="KW-0456">Lyase</keyword>
<dbReference type="PANTHER" id="PTHR21240:SF28">
    <property type="entry name" value="ISO-OROTATE DECARBOXYLASE (EUROFUNG)"/>
    <property type="match status" value="1"/>
</dbReference>
<keyword evidence="4" id="KW-1185">Reference proteome</keyword>
<gene>
    <name evidence="3" type="ORF">PIGHUM_01099</name>
</gene>
<dbReference type="RefSeq" id="WP_124078394.1">
    <property type="nucleotide sequence ID" value="NZ_UWPJ01000009.1"/>
</dbReference>
<evidence type="ECO:0000259" key="2">
    <source>
        <dbReference type="Pfam" id="PF04909"/>
    </source>
</evidence>
<dbReference type="GO" id="GO:0016831">
    <property type="term" value="F:carboxy-lyase activity"/>
    <property type="evidence" value="ECO:0007669"/>
    <property type="project" value="InterPro"/>
</dbReference>
<dbReference type="Pfam" id="PF04909">
    <property type="entry name" value="Amidohydro_2"/>
    <property type="match status" value="1"/>
</dbReference>
<evidence type="ECO:0000313" key="3">
    <source>
        <dbReference type="EMBL" id="VCU69039.1"/>
    </source>
</evidence>
<dbReference type="SUPFAM" id="SSF51556">
    <property type="entry name" value="Metallo-dependent hydrolases"/>
    <property type="match status" value="1"/>
</dbReference>
<protein>
    <submittedName>
        <fullName evidence="3">Amidohydrolase</fullName>
    </submittedName>
</protein>
<dbReference type="GO" id="GO:0019748">
    <property type="term" value="P:secondary metabolic process"/>
    <property type="evidence" value="ECO:0007669"/>
    <property type="project" value="TreeGrafter"/>
</dbReference>
<dbReference type="InterPro" id="IPR006680">
    <property type="entry name" value="Amidohydro-rel"/>
</dbReference>
<keyword evidence="3" id="KW-0378">Hydrolase</keyword>
<sequence>MLIVDAQVHTWSEGVSTGHHRRDPIDHGVMVREMAEAGVDRVVLVPPLWDPNGNAYAVQMARAEPEKFSVMGLLDPARGDAAERLARWRDQPHVRGVRFLLNTPERLQPLQEGLLDPLWPIAEAQNIAVAVLAPGQLPAVRAIASRHPGLRLIVDHLAVPRGAVGPRAFEHLPALLGLAELPNVYVKAAGVGDYAFDPFPFASLQEPLERIFDAFGAGRVVWGSDLSRLHHPYAQCVEHFKHHLPFLGQHDLARVMGLNMLQLLNWR</sequence>
<dbReference type="AlphaFoldDB" id="A0A3P4AY91"/>
<name>A0A3P4AY91_9BURK</name>
<dbReference type="GO" id="GO:0005737">
    <property type="term" value="C:cytoplasm"/>
    <property type="evidence" value="ECO:0007669"/>
    <property type="project" value="TreeGrafter"/>
</dbReference>
<dbReference type="InterPro" id="IPR032466">
    <property type="entry name" value="Metal_Hydrolase"/>
</dbReference>
<dbReference type="Gene3D" id="3.20.20.140">
    <property type="entry name" value="Metal-dependent hydrolases"/>
    <property type="match status" value="1"/>
</dbReference>